<dbReference type="Proteomes" id="UP000663203">
    <property type="component" value="Chromosome"/>
</dbReference>
<evidence type="ECO:0000313" key="2">
    <source>
        <dbReference type="Proteomes" id="UP000663203"/>
    </source>
</evidence>
<reference evidence="1 2" key="1">
    <citation type="submission" date="2021-03" db="EMBL/GenBank/DDBJ databases">
        <title>Haloterrigena longa sp. nov. and Haloterrigena limicola sp. nov., extremely halophilic archaea isolated from a salt lake.</title>
        <authorList>
            <person name="Henglin C."/>
        </authorList>
    </citation>
    <scope>NUCLEOTIDE SEQUENCE [LARGE SCALE GENOMIC DNA]</scope>
    <source>
        <strain evidence="1 2">KZCA68</strain>
    </source>
</reference>
<protein>
    <submittedName>
        <fullName evidence="1">Carboxypeptidase regulatory-like domain-containing protein</fullName>
    </submittedName>
</protein>
<keyword evidence="1" id="KW-0645">Protease</keyword>
<dbReference type="EMBL" id="CP071462">
    <property type="protein sequence ID" value="QSW98863.1"/>
    <property type="molecule type" value="Genomic_DNA"/>
</dbReference>
<keyword evidence="1" id="KW-0121">Carboxypeptidase</keyword>
<dbReference type="SUPFAM" id="SSF49464">
    <property type="entry name" value="Carboxypeptidase regulatory domain-like"/>
    <property type="match status" value="1"/>
</dbReference>
<proteinExistence type="predicted"/>
<organism evidence="1 2">
    <name type="scientific">Haloterrigena alkaliphila</name>
    <dbReference type="NCBI Taxonomy" id="2816475"/>
    <lineage>
        <taxon>Archaea</taxon>
        <taxon>Methanobacteriati</taxon>
        <taxon>Methanobacteriota</taxon>
        <taxon>Stenosarchaea group</taxon>
        <taxon>Halobacteria</taxon>
        <taxon>Halobacteriales</taxon>
        <taxon>Natrialbaceae</taxon>
        <taxon>Haloterrigena</taxon>
    </lineage>
</organism>
<keyword evidence="2" id="KW-1185">Reference proteome</keyword>
<dbReference type="GeneID" id="63188830"/>
<dbReference type="AlphaFoldDB" id="A0A8A2VA79"/>
<name>A0A8A2VA79_9EURY</name>
<dbReference type="KEGG" id="hakz:J0X25_15955"/>
<accession>A0A8A2VA79</accession>
<dbReference type="GO" id="GO:0004180">
    <property type="term" value="F:carboxypeptidase activity"/>
    <property type="evidence" value="ECO:0007669"/>
    <property type="project" value="UniProtKB-KW"/>
</dbReference>
<sequence length="105" mass="11704">MRITRQLVLEISRHEVPVGRAITLRVRDEGNNPIEGAIVEAGTKRTRTDSNGRCEITFYSPGFWKLVAAKSPTDRVAYESTSSLVRAVPRSTTARRPRRTGPPTL</sequence>
<gene>
    <name evidence="1" type="ORF">J0X25_15955</name>
</gene>
<keyword evidence="1" id="KW-0378">Hydrolase</keyword>
<dbReference type="InterPro" id="IPR008969">
    <property type="entry name" value="CarboxyPept-like_regulatory"/>
</dbReference>
<evidence type="ECO:0000313" key="1">
    <source>
        <dbReference type="EMBL" id="QSW98863.1"/>
    </source>
</evidence>
<dbReference type="RefSeq" id="WP_207288471.1">
    <property type="nucleotide sequence ID" value="NZ_CP071462.1"/>
</dbReference>